<dbReference type="OrthoDB" id="2563669at2759"/>
<reference evidence="1" key="1">
    <citation type="submission" date="2011-04" db="EMBL/GenBank/DDBJ databases">
        <title>Evolution of plant cell wall degrading machinery underlies the functional diversity of forest fungi.</title>
        <authorList>
            <consortium name="US DOE Joint Genome Institute (JGI-PGF)"/>
            <person name="Eastwood D.C."/>
            <person name="Floudas D."/>
            <person name="Binder M."/>
            <person name="Majcherczyk A."/>
            <person name="Schneider P."/>
            <person name="Aerts A."/>
            <person name="Asiegbu F.O."/>
            <person name="Baker S.E."/>
            <person name="Barry K."/>
            <person name="Bendiksby M."/>
            <person name="Blumentritt M."/>
            <person name="Coutinho P.M."/>
            <person name="Cullen D."/>
            <person name="Cullen D."/>
            <person name="Gathman A."/>
            <person name="Goodell B."/>
            <person name="Henrissat B."/>
            <person name="Ihrmark K."/>
            <person name="Kauserud H."/>
            <person name="Kohler A."/>
            <person name="LaButti K."/>
            <person name="Lapidus A."/>
            <person name="Lavin J.L."/>
            <person name="Lee Y.-H."/>
            <person name="Lindquist E."/>
            <person name="Lilly W."/>
            <person name="Lucas S."/>
            <person name="Morin E."/>
            <person name="Murat C."/>
            <person name="Oguiza J.A."/>
            <person name="Park J."/>
            <person name="Pisabarro A.G."/>
            <person name="Riley R."/>
            <person name="Rosling A."/>
            <person name="Salamov A."/>
            <person name="Schmidt O."/>
            <person name="Schmutz J."/>
            <person name="Skrede I."/>
            <person name="Stenlid J."/>
            <person name="Wiebenga A."/>
            <person name="Xie X."/>
            <person name="Kues U."/>
            <person name="Hibbett D.S."/>
            <person name="Hoffmeister D."/>
            <person name="Hogberg N."/>
            <person name="Martin F."/>
            <person name="Grigoriev I.V."/>
            <person name="Watkinson S.C."/>
        </authorList>
    </citation>
    <scope>NUCLEOTIDE SEQUENCE</scope>
    <source>
        <strain evidence="1">S7.9</strain>
    </source>
</reference>
<feature type="non-terminal residue" evidence="1">
    <location>
        <position position="142"/>
    </location>
</feature>
<protein>
    <submittedName>
        <fullName evidence="1">Uncharacterized protein</fullName>
    </submittedName>
</protein>
<proteinExistence type="predicted"/>
<dbReference type="EMBL" id="GL945436">
    <property type="protein sequence ID" value="EGO22937.1"/>
    <property type="molecule type" value="Genomic_DNA"/>
</dbReference>
<dbReference type="RefSeq" id="XP_007320177.1">
    <property type="nucleotide sequence ID" value="XM_007320115.1"/>
</dbReference>
<name>F8P1A7_SERL9</name>
<evidence type="ECO:0000313" key="1">
    <source>
        <dbReference type="EMBL" id="EGO22937.1"/>
    </source>
</evidence>
<accession>F8P1A7</accession>
<dbReference type="HOGENOM" id="CLU_1820497_0_0_1"/>
<dbReference type="AlphaFoldDB" id="F8P1A7"/>
<dbReference type="Gene3D" id="2.60.120.260">
    <property type="entry name" value="Galactose-binding domain-like"/>
    <property type="match status" value="1"/>
</dbReference>
<dbReference type="Proteomes" id="UP000008064">
    <property type="component" value="Unassembled WGS sequence"/>
</dbReference>
<gene>
    <name evidence="1" type="ORF">SERLADRAFT_471468</name>
</gene>
<organism>
    <name type="scientific">Serpula lacrymans var. lacrymans (strain S7.9)</name>
    <name type="common">Dry rot fungus</name>
    <dbReference type="NCBI Taxonomy" id="578457"/>
    <lineage>
        <taxon>Eukaryota</taxon>
        <taxon>Fungi</taxon>
        <taxon>Dikarya</taxon>
        <taxon>Basidiomycota</taxon>
        <taxon>Agaricomycotina</taxon>
        <taxon>Agaricomycetes</taxon>
        <taxon>Agaricomycetidae</taxon>
        <taxon>Boletales</taxon>
        <taxon>Coniophorineae</taxon>
        <taxon>Serpulaceae</taxon>
        <taxon>Serpula</taxon>
    </lineage>
</organism>
<dbReference type="GeneID" id="18819954"/>
<sequence length="142" mass="15898">MYFNTTVTNTSPLLLYVPQTLWFEAPPNDTMLSNYATQSYHANNSSLGQASVSFSFTGTGIWLFGGYRSRLGPYEVNLDGKRHEFPGYQYGTEQLADAMLFGQRNLSSGSHYIEMTNTSNDTQRDVLDIDYVCSSIRCTSLA</sequence>
<dbReference type="KEGG" id="sla:SERLADRAFT_471468"/>